<dbReference type="EMBL" id="FOOU01000006">
    <property type="protein sequence ID" value="SFG40948.1"/>
    <property type="molecule type" value="Genomic_DNA"/>
</dbReference>
<evidence type="ECO:0000313" key="3">
    <source>
        <dbReference type="Proteomes" id="UP000198623"/>
    </source>
</evidence>
<dbReference type="InterPro" id="IPR018640">
    <property type="entry name" value="DUF2063"/>
</dbReference>
<keyword evidence="3" id="KW-1185">Reference proteome</keyword>
<dbReference type="AlphaFoldDB" id="A0A1I2RK53"/>
<organism evidence="2 3">
    <name type="scientific">Neptunomonas qingdaonensis</name>
    <dbReference type="NCBI Taxonomy" id="1045558"/>
    <lineage>
        <taxon>Bacteria</taxon>
        <taxon>Pseudomonadati</taxon>
        <taxon>Pseudomonadota</taxon>
        <taxon>Gammaproteobacteria</taxon>
        <taxon>Oceanospirillales</taxon>
        <taxon>Oceanospirillaceae</taxon>
        <taxon>Neptunomonas</taxon>
    </lineage>
</organism>
<dbReference type="RefSeq" id="WP_090727891.1">
    <property type="nucleotide sequence ID" value="NZ_FOOU01000006.1"/>
</dbReference>
<evidence type="ECO:0000259" key="1">
    <source>
        <dbReference type="Pfam" id="PF09836"/>
    </source>
</evidence>
<dbReference type="STRING" id="1045558.SAMN05216175_106158"/>
<name>A0A1I2RK53_9GAMM</name>
<gene>
    <name evidence="2" type="ORF">SAMN05216175_106158</name>
</gene>
<dbReference type="Pfam" id="PF09836">
    <property type="entry name" value="DUF2063"/>
    <property type="match status" value="1"/>
</dbReference>
<proteinExistence type="predicted"/>
<evidence type="ECO:0000313" key="2">
    <source>
        <dbReference type="EMBL" id="SFG40948.1"/>
    </source>
</evidence>
<dbReference type="InterPro" id="IPR044922">
    <property type="entry name" value="DUF2063_N_sf"/>
</dbReference>
<dbReference type="Gene3D" id="1.10.150.690">
    <property type="entry name" value="DUF2063"/>
    <property type="match status" value="1"/>
</dbReference>
<sequence>MSVHHYIDAFTRYLRSGDASAMGHFCENSDHIKRLAVYRNGFYKGCVDALAANFPVCQKLLGSESFRNVARLYVDLFPPQQGTLVGYGQSFPGFLADFMSQQGAAEPSLRSLLSLNAKASASLNLADIARLDYAWLTSLMSADSDKTLTAENATILMEQGHDLARARVRLNASVLLLSVGSGSLSEWISLKIPNNDEGAQNSESSAAGFVMFWRVQGAVQARALSLAEVALMQALQGEGKGRLLGEAFDAALEVDENFEVSDVFSACLQNELLDIEML</sequence>
<protein>
    <submittedName>
        <fullName evidence="2">Putative DNA-binding domain-containing protein</fullName>
    </submittedName>
</protein>
<feature type="domain" description="Putative DNA-binding" evidence="1">
    <location>
        <begin position="8"/>
        <end position="95"/>
    </location>
</feature>
<keyword evidence="2" id="KW-0238">DNA-binding</keyword>
<dbReference type="Proteomes" id="UP000198623">
    <property type="component" value="Unassembled WGS sequence"/>
</dbReference>
<reference evidence="3" key="1">
    <citation type="submission" date="2016-10" db="EMBL/GenBank/DDBJ databases">
        <authorList>
            <person name="Varghese N."/>
            <person name="Submissions S."/>
        </authorList>
    </citation>
    <scope>NUCLEOTIDE SEQUENCE [LARGE SCALE GENOMIC DNA]</scope>
    <source>
        <strain evidence="3">CGMCC 1.10971</strain>
    </source>
</reference>
<accession>A0A1I2RK53</accession>
<dbReference type="OrthoDB" id="4146344at2"/>
<dbReference type="GO" id="GO:0003677">
    <property type="term" value="F:DNA binding"/>
    <property type="evidence" value="ECO:0007669"/>
    <property type="project" value="UniProtKB-KW"/>
</dbReference>